<reference evidence="1" key="1">
    <citation type="submission" date="2023-06" db="EMBL/GenBank/DDBJ databases">
        <authorList>
            <person name="Kurt Z."/>
        </authorList>
    </citation>
    <scope>NUCLEOTIDE SEQUENCE</scope>
</reference>
<dbReference type="EMBL" id="CAXDID020000020">
    <property type="protein sequence ID" value="CAL5986866.1"/>
    <property type="molecule type" value="Genomic_DNA"/>
</dbReference>
<protein>
    <submittedName>
        <fullName evidence="2">Hypothetical_protein</fullName>
    </submittedName>
</protein>
<organism evidence="1">
    <name type="scientific">Hexamita inflata</name>
    <dbReference type="NCBI Taxonomy" id="28002"/>
    <lineage>
        <taxon>Eukaryota</taxon>
        <taxon>Metamonada</taxon>
        <taxon>Diplomonadida</taxon>
        <taxon>Hexamitidae</taxon>
        <taxon>Hexamitinae</taxon>
        <taxon>Hexamita</taxon>
    </lineage>
</organism>
<reference evidence="2 3" key="2">
    <citation type="submission" date="2024-07" db="EMBL/GenBank/DDBJ databases">
        <authorList>
            <person name="Akdeniz Z."/>
        </authorList>
    </citation>
    <scope>NUCLEOTIDE SEQUENCE [LARGE SCALE GENOMIC DNA]</scope>
</reference>
<gene>
    <name evidence="1" type="ORF">HINF_LOCUS63236</name>
    <name evidence="2" type="ORF">HINF_LOCUS9621</name>
</gene>
<evidence type="ECO:0000313" key="3">
    <source>
        <dbReference type="Proteomes" id="UP001642409"/>
    </source>
</evidence>
<dbReference type="AlphaFoldDB" id="A0AA86RJI7"/>
<sequence>MIDLKEFPEDTALKLIKTLKKQLPKMINADVTKDNNVIVIVKQDEVEETAKTIRRLKICQKRLICTILNQQDRKSQNEISKSINKDQTVLQQKKEPNNTVIKKTNNIQTQAHEHSQMPKIKQDKVSQNVSSQQGLHQNDNTIHIQYIYSIYKIQLKFKTKIMKAALKYKQNLTLTQVQTRIKQLNLLSDFHNFLNIMSLSLYNEFYDLIYHKFAHIYVRKHNLHISISQMSKALTLVSDRYQYIGQLQNGQMQGTLVFNEGMVIILKNLNKAVFQVKVYSHT</sequence>
<accession>A0AA86RJI7</accession>
<keyword evidence="3" id="KW-1185">Reference proteome</keyword>
<dbReference type="EMBL" id="CATOUU010001169">
    <property type="protein sequence ID" value="CAI9975591.1"/>
    <property type="molecule type" value="Genomic_DNA"/>
</dbReference>
<dbReference type="Proteomes" id="UP001642409">
    <property type="component" value="Unassembled WGS sequence"/>
</dbReference>
<comment type="caution">
    <text evidence="1">The sequence shown here is derived from an EMBL/GenBank/DDBJ whole genome shotgun (WGS) entry which is preliminary data.</text>
</comment>
<name>A0AA86RJI7_9EUKA</name>
<proteinExistence type="predicted"/>
<evidence type="ECO:0000313" key="1">
    <source>
        <dbReference type="EMBL" id="CAI9975591.1"/>
    </source>
</evidence>
<evidence type="ECO:0000313" key="2">
    <source>
        <dbReference type="EMBL" id="CAL5986866.1"/>
    </source>
</evidence>